<dbReference type="PANTHER" id="PTHR10763">
    <property type="entry name" value="CELL DIVISION CONTROL PROTEIN 6-RELATED"/>
    <property type="match status" value="1"/>
</dbReference>
<dbReference type="InterPro" id="IPR015163">
    <property type="entry name" value="Cdc6_C"/>
</dbReference>
<comment type="subcellular location">
    <subcellularLocation>
        <location evidence="1">Nucleus</location>
    </subcellularLocation>
</comment>
<dbReference type="Gene3D" id="1.10.10.10">
    <property type="entry name" value="Winged helix-like DNA-binding domain superfamily/Winged helix DNA-binding domain"/>
    <property type="match status" value="1"/>
</dbReference>
<dbReference type="GO" id="GO:0051301">
    <property type="term" value="P:cell division"/>
    <property type="evidence" value="ECO:0007669"/>
    <property type="project" value="UniProtKB-UniRule"/>
</dbReference>
<dbReference type="InterPro" id="IPR027417">
    <property type="entry name" value="P-loop_NTPase"/>
</dbReference>
<keyword evidence="5" id="KW-0539">Nucleus</keyword>
<keyword evidence="12" id="KW-1185">Reference proteome</keyword>
<evidence type="ECO:0000313" key="12">
    <source>
        <dbReference type="Proteomes" id="UP001054252"/>
    </source>
</evidence>
<dbReference type="Pfam" id="PF13401">
    <property type="entry name" value="AAA_22"/>
    <property type="match status" value="1"/>
</dbReference>
<name>A0AAV5KNK0_9ROSI</name>
<dbReference type="PANTHER" id="PTHR10763:SF26">
    <property type="entry name" value="CELL DIVISION CONTROL PROTEIN 6 HOMOLOG"/>
    <property type="match status" value="1"/>
</dbReference>
<dbReference type="InterPro" id="IPR036388">
    <property type="entry name" value="WH-like_DNA-bd_sf"/>
</dbReference>
<dbReference type="InterPro" id="IPR016314">
    <property type="entry name" value="Cdc6/18"/>
</dbReference>
<dbReference type="EMBL" id="BPVZ01000071">
    <property type="protein sequence ID" value="GKV26184.1"/>
    <property type="molecule type" value="Genomic_DNA"/>
</dbReference>
<evidence type="ECO:0000256" key="5">
    <source>
        <dbReference type="ARBA" id="ARBA00023242"/>
    </source>
</evidence>
<dbReference type="GO" id="GO:0033314">
    <property type="term" value="P:mitotic DNA replication checkpoint signaling"/>
    <property type="evidence" value="ECO:0007669"/>
    <property type="project" value="TreeGrafter"/>
</dbReference>
<comment type="similarity">
    <text evidence="2 7">Belongs to the CDC6/cdc18 family.</text>
</comment>
<reference evidence="11 12" key="1">
    <citation type="journal article" date="2021" name="Commun. Biol.">
        <title>The genome of Shorea leprosula (Dipterocarpaceae) highlights the ecological relevance of drought in aseasonal tropical rainforests.</title>
        <authorList>
            <person name="Ng K.K.S."/>
            <person name="Kobayashi M.J."/>
            <person name="Fawcett J.A."/>
            <person name="Hatakeyama M."/>
            <person name="Paape T."/>
            <person name="Ng C.H."/>
            <person name="Ang C.C."/>
            <person name="Tnah L.H."/>
            <person name="Lee C.T."/>
            <person name="Nishiyama T."/>
            <person name="Sese J."/>
            <person name="O'Brien M.J."/>
            <person name="Copetti D."/>
            <person name="Mohd Noor M.I."/>
            <person name="Ong R.C."/>
            <person name="Putra M."/>
            <person name="Sireger I.Z."/>
            <person name="Indrioko S."/>
            <person name="Kosugi Y."/>
            <person name="Izuno A."/>
            <person name="Isagi Y."/>
            <person name="Lee S.L."/>
            <person name="Shimizu K.K."/>
        </authorList>
    </citation>
    <scope>NUCLEOTIDE SEQUENCE [LARGE SCALE GENOMIC DNA]</scope>
    <source>
        <strain evidence="11">214</strain>
    </source>
</reference>
<dbReference type="InterPro" id="IPR049945">
    <property type="entry name" value="AAA_22"/>
</dbReference>
<dbReference type="Gene3D" id="1.10.8.60">
    <property type="match status" value="1"/>
</dbReference>
<dbReference type="SMART" id="SM00382">
    <property type="entry name" value="AAA"/>
    <property type="match status" value="1"/>
</dbReference>
<keyword evidence="3" id="KW-0132">Cell division</keyword>
<evidence type="ECO:0000256" key="3">
    <source>
        <dbReference type="ARBA" id="ARBA00022618"/>
    </source>
</evidence>
<feature type="compositionally biased region" description="Basic and acidic residues" evidence="8">
    <location>
        <begin position="94"/>
        <end position="103"/>
    </location>
</feature>
<organism evidence="11 12">
    <name type="scientific">Rubroshorea leprosula</name>
    <dbReference type="NCBI Taxonomy" id="152421"/>
    <lineage>
        <taxon>Eukaryota</taxon>
        <taxon>Viridiplantae</taxon>
        <taxon>Streptophyta</taxon>
        <taxon>Embryophyta</taxon>
        <taxon>Tracheophyta</taxon>
        <taxon>Spermatophyta</taxon>
        <taxon>Magnoliopsida</taxon>
        <taxon>eudicotyledons</taxon>
        <taxon>Gunneridae</taxon>
        <taxon>Pentapetalae</taxon>
        <taxon>rosids</taxon>
        <taxon>malvids</taxon>
        <taxon>Malvales</taxon>
        <taxon>Dipterocarpaceae</taxon>
        <taxon>Rubroshorea</taxon>
    </lineage>
</organism>
<dbReference type="SUPFAM" id="SSF52540">
    <property type="entry name" value="P-loop containing nucleoside triphosphate hydrolases"/>
    <property type="match status" value="1"/>
</dbReference>
<keyword evidence="6" id="KW-0131">Cell cycle</keyword>
<evidence type="ECO:0000256" key="6">
    <source>
        <dbReference type="ARBA" id="ARBA00023306"/>
    </source>
</evidence>
<evidence type="ECO:0000256" key="2">
    <source>
        <dbReference type="ARBA" id="ARBA00006184"/>
    </source>
</evidence>
<evidence type="ECO:0000256" key="4">
    <source>
        <dbReference type="ARBA" id="ARBA00022705"/>
    </source>
</evidence>
<feature type="region of interest" description="Disordered" evidence="8">
    <location>
        <begin position="17"/>
        <end position="112"/>
    </location>
</feature>
<accession>A0AAV5KNK0</accession>
<dbReference type="InterPro" id="IPR003593">
    <property type="entry name" value="AAA+_ATPase"/>
</dbReference>
<dbReference type="PIRSF" id="PIRSF001767">
    <property type="entry name" value="Cdc6"/>
    <property type="match status" value="1"/>
</dbReference>
<proteinExistence type="inferred from homology"/>
<dbReference type="GO" id="GO:0006270">
    <property type="term" value="P:DNA replication initiation"/>
    <property type="evidence" value="ECO:0007669"/>
    <property type="project" value="UniProtKB-UniRule"/>
</dbReference>
<dbReference type="InterPro" id="IPR050311">
    <property type="entry name" value="ORC1/CDC6"/>
</dbReference>
<dbReference type="GO" id="GO:0005634">
    <property type="term" value="C:nucleus"/>
    <property type="evidence" value="ECO:0007669"/>
    <property type="project" value="UniProtKB-SubCell"/>
</dbReference>
<dbReference type="InterPro" id="IPR036390">
    <property type="entry name" value="WH_DNA-bd_sf"/>
</dbReference>
<protein>
    <recommendedName>
        <fullName evidence="7">Cell division control protein</fullName>
    </recommendedName>
</protein>
<dbReference type="Gene3D" id="3.40.50.300">
    <property type="entry name" value="P-loop containing nucleotide triphosphate hydrolases"/>
    <property type="match status" value="1"/>
</dbReference>
<dbReference type="AlphaFoldDB" id="A0AAV5KNK0"/>
<dbReference type="InterPro" id="IPR054425">
    <property type="entry name" value="Cdc6_ORC1-like_ATPase_lid"/>
</dbReference>
<dbReference type="CDD" id="cd00009">
    <property type="entry name" value="AAA"/>
    <property type="match status" value="1"/>
</dbReference>
<dbReference type="SMART" id="SM01074">
    <property type="entry name" value="Cdc6_C"/>
    <property type="match status" value="1"/>
</dbReference>
<dbReference type="Pfam" id="PF22606">
    <property type="entry name" value="Cdc6-ORC-like_ATPase_lid"/>
    <property type="match status" value="1"/>
</dbReference>
<feature type="domain" description="AAA+ ATPase" evidence="9">
    <location>
        <begin position="151"/>
        <end position="297"/>
    </location>
</feature>
<evidence type="ECO:0000256" key="1">
    <source>
        <dbReference type="ARBA" id="ARBA00004123"/>
    </source>
</evidence>
<feature type="domain" description="Cdc6 C-terminal" evidence="10">
    <location>
        <begin position="434"/>
        <end position="514"/>
    </location>
</feature>
<evidence type="ECO:0000259" key="10">
    <source>
        <dbReference type="SMART" id="SM01074"/>
    </source>
</evidence>
<sequence length="525" mass="58227">MPTIDCRNSSPLKEIVAVKSERSGGAGGSEGDSTFGKRRLTFDAAAGQDSPTSTPTKLKSLRGCRNSSPNSPLDGSKEDSGKRLPSLCRSPVKRLHDSVDRKQNWNPSDPGQMSAVKEALHVSTAPQTVVCREDEQKRILEFCKTCLEQEKAGSLYVCGCPGTGKSLSMEKVKQQVVDWARDEGLQPPNVITINCASLTNTTEIFSKIADKHQQKKKTSPLQHLRDIYSQKQQSSDSKMMVIIADELDYLITRDRAVLHDLFMLTTFQFSRCILIGIANAIDLADRFLPRLQSLNCKPLVVTFRAYSKDQILRILWERLMELPYIVFQSQALELCARKVAAASGDMRKALSVCRNAVEMLEAEMSKSSSSLSSSVGEATDQQTPPDLEVFKRQQNITVTFQVRIDHMAAALSKTFRSPVVDTIQSLPQHQQIILCSAAKFFRGKKKDTTIEELNKSYVGVCKSAQIPPVGILEFLSMCSVLSDQGLFKLVGQSRDDKLKSVTLKVDGSDITFALQGVRFFRNCLQ</sequence>
<keyword evidence="4" id="KW-0235">DNA replication</keyword>
<comment type="caution">
    <text evidence="11">The sequence shown here is derived from an EMBL/GenBank/DDBJ whole genome shotgun (WGS) entry which is preliminary data.</text>
</comment>
<evidence type="ECO:0000256" key="7">
    <source>
        <dbReference type="PIRNR" id="PIRNR001767"/>
    </source>
</evidence>
<evidence type="ECO:0000313" key="11">
    <source>
        <dbReference type="EMBL" id="GKV26184.1"/>
    </source>
</evidence>
<evidence type="ECO:0000259" key="9">
    <source>
        <dbReference type="SMART" id="SM00382"/>
    </source>
</evidence>
<dbReference type="Pfam" id="PF09079">
    <property type="entry name" value="WHD_Cdc6"/>
    <property type="match status" value="1"/>
</dbReference>
<dbReference type="SUPFAM" id="SSF46785">
    <property type="entry name" value="Winged helix' DNA-binding domain"/>
    <property type="match status" value="1"/>
</dbReference>
<evidence type="ECO:0000256" key="8">
    <source>
        <dbReference type="SAM" id="MobiDB-lite"/>
    </source>
</evidence>
<dbReference type="GO" id="GO:0003688">
    <property type="term" value="F:DNA replication origin binding"/>
    <property type="evidence" value="ECO:0007669"/>
    <property type="project" value="TreeGrafter"/>
</dbReference>
<dbReference type="Proteomes" id="UP001054252">
    <property type="component" value="Unassembled WGS sequence"/>
</dbReference>
<dbReference type="GO" id="GO:0016887">
    <property type="term" value="F:ATP hydrolysis activity"/>
    <property type="evidence" value="ECO:0007669"/>
    <property type="project" value="InterPro"/>
</dbReference>
<dbReference type="FunFam" id="3.40.50.300:FF:000547">
    <property type="entry name" value="Cell division control protein"/>
    <property type="match status" value="1"/>
</dbReference>
<gene>
    <name evidence="11" type="ORF">SLEP1_g35530</name>
</gene>